<evidence type="ECO:0000313" key="2">
    <source>
        <dbReference type="Proteomes" id="UP000655523"/>
    </source>
</evidence>
<comment type="caution">
    <text evidence="1">The sequence shown here is derived from an EMBL/GenBank/DDBJ whole genome shotgun (WGS) entry which is preliminary data.</text>
</comment>
<keyword evidence="2" id="KW-1185">Reference proteome</keyword>
<dbReference type="Proteomes" id="UP000655523">
    <property type="component" value="Unassembled WGS sequence"/>
</dbReference>
<protein>
    <submittedName>
        <fullName evidence="1">Uncharacterized protein</fullName>
    </submittedName>
</protein>
<reference evidence="1 2" key="1">
    <citation type="submission" date="2019-11" db="EMBL/GenBank/DDBJ databases">
        <title>Metabolism of dissolved organic matter in forest soils.</title>
        <authorList>
            <person name="Cyle K.T."/>
            <person name="Wilhelm R.C."/>
            <person name="Martinez C.E."/>
        </authorList>
    </citation>
    <scope>NUCLEOTIDE SEQUENCE [LARGE SCALE GENOMIC DNA]</scope>
    <source>
        <strain evidence="1 2">5N</strain>
    </source>
</reference>
<name>A0A972NV57_9BURK</name>
<accession>A0A972NV57</accession>
<sequence length="57" mass="6535">MTHDQAKQILRDCGGNIQMLDGVPDWRADLVVMDGVFSVDELRAVLWFAEQTTEEQR</sequence>
<dbReference type="AlphaFoldDB" id="A0A972NV57"/>
<dbReference type="EMBL" id="WOEZ01000185">
    <property type="protein sequence ID" value="NPT59033.1"/>
    <property type="molecule type" value="Genomic_DNA"/>
</dbReference>
<dbReference type="RefSeq" id="WP_172172013.1">
    <property type="nucleotide sequence ID" value="NZ_WOEZ01000185.1"/>
</dbReference>
<proteinExistence type="predicted"/>
<organism evidence="1 2">
    <name type="scientific">Paraburkholderia elongata</name>
    <dbReference type="NCBI Taxonomy" id="2675747"/>
    <lineage>
        <taxon>Bacteria</taxon>
        <taxon>Pseudomonadati</taxon>
        <taxon>Pseudomonadota</taxon>
        <taxon>Betaproteobacteria</taxon>
        <taxon>Burkholderiales</taxon>
        <taxon>Burkholderiaceae</taxon>
        <taxon>Paraburkholderia</taxon>
    </lineage>
</organism>
<evidence type="ECO:0000313" key="1">
    <source>
        <dbReference type="EMBL" id="NPT59033.1"/>
    </source>
</evidence>
<gene>
    <name evidence="1" type="ORF">GNZ13_31860</name>
</gene>